<reference evidence="1 2" key="1">
    <citation type="journal article" date="2010" name="Stand. Genomic Sci.">
        <title>Complete genome sequence of Coraliomargarita akajimensis type strain (04OKA010-24).</title>
        <authorList>
            <person name="Mavromatis K."/>
            <person name="Abt B."/>
            <person name="Brambilla E."/>
            <person name="Lapidus A."/>
            <person name="Copeland A."/>
            <person name="Deshpande S."/>
            <person name="Nolan M."/>
            <person name="Lucas S."/>
            <person name="Tice H."/>
            <person name="Cheng J.F."/>
            <person name="Han C."/>
            <person name="Detter J.C."/>
            <person name="Woyke T."/>
            <person name="Goodwin L."/>
            <person name="Pitluck S."/>
            <person name="Held B."/>
            <person name="Brettin T."/>
            <person name="Tapia R."/>
            <person name="Ivanova N."/>
            <person name="Mikhailova N."/>
            <person name="Pati A."/>
            <person name="Liolios K."/>
            <person name="Chen A."/>
            <person name="Palaniappan K."/>
            <person name="Land M."/>
            <person name="Hauser L."/>
            <person name="Chang Y.J."/>
            <person name="Jeffries C.D."/>
            <person name="Rohde M."/>
            <person name="Goker M."/>
            <person name="Bristow J."/>
            <person name="Eisen J.A."/>
            <person name="Markowitz V."/>
            <person name="Hugenholtz P."/>
            <person name="Klenk H.P."/>
            <person name="Kyrpides N.C."/>
        </authorList>
    </citation>
    <scope>NUCLEOTIDE SEQUENCE [LARGE SCALE GENOMIC DNA]</scope>
    <source>
        <strain evidence="2">DSM 45221 / IAM 15411 / JCM 23193 / KCTC 12865</strain>
    </source>
</reference>
<accession>D5EHP2</accession>
<proteinExistence type="predicted"/>
<dbReference type="HOGENOM" id="CLU_2681406_0_0_0"/>
<protein>
    <submittedName>
        <fullName evidence="1">Uncharacterized protein</fullName>
    </submittedName>
</protein>
<name>D5EHP2_CORAD</name>
<evidence type="ECO:0000313" key="1">
    <source>
        <dbReference type="EMBL" id="ADE54083.1"/>
    </source>
</evidence>
<organism evidence="1 2">
    <name type="scientific">Coraliomargarita akajimensis (strain DSM 45221 / IAM 15411 / JCM 23193 / KCTC 12865 / 04OKA010-24)</name>
    <dbReference type="NCBI Taxonomy" id="583355"/>
    <lineage>
        <taxon>Bacteria</taxon>
        <taxon>Pseudomonadati</taxon>
        <taxon>Verrucomicrobiota</taxon>
        <taxon>Opitutia</taxon>
        <taxon>Puniceicoccales</taxon>
        <taxon>Coraliomargaritaceae</taxon>
        <taxon>Coraliomargarita</taxon>
    </lineage>
</organism>
<dbReference type="AlphaFoldDB" id="D5EHP2"/>
<gene>
    <name evidence="1" type="ordered locus">Caka_1061</name>
</gene>
<dbReference type="Proteomes" id="UP000000925">
    <property type="component" value="Chromosome"/>
</dbReference>
<dbReference type="KEGG" id="caa:Caka_1061"/>
<dbReference type="EMBL" id="CP001998">
    <property type="protein sequence ID" value="ADE54083.1"/>
    <property type="molecule type" value="Genomic_DNA"/>
</dbReference>
<evidence type="ECO:0000313" key="2">
    <source>
        <dbReference type="Proteomes" id="UP000000925"/>
    </source>
</evidence>
<sequence length="74" mass="7803">MRRKDVAALSSGALAGYWAITMATEITTRLGTAVATTAPKTDPITATIRSEIVLRKVTMNQKKSPRSATTPGGL</sequence>
<keyword evidence="2" id="KW-1185">Reference proteome</keyword>